<dbReference type="RefSeq" id="WP_183776126.1">
    <property type="nucleotide sequence ID" value="NZ_CAWVEG010000161.1"/>
</dbReference>
<evidence type="ECO:0000256" key="4">
    <source>
        <dbReference type="ARBA" id="ARBA00022840"/>
    </source>
</evidence>
<dbReference type="Pfam" id="PF07685">
    <property type="entry name" value="GATase_3"/>
    <property type="match status" value="1"/>
</dbReference>
<organism evidence="9 10">
    <name type="scientific">Catenibacillus scindens</name>
    <dbReference type="NCBI Taxonomy" id="673271"/>
    <lineage>
        <taxon>Bacteria</taxon>
        <taxon>Bacillati</taxon>
        <taxon>Bacillota</taxon>
        <taxon>Clostridia</taxon>
        <taxon>Lachnospirales</taxon>
        <taxon>Lachnospiraceae</taxon>
        <taxon>Catenibacillus</taxon>
    </lineage>
</organism>
<evidence type="ECO:0000259" key="8">
    <source>
        <dbReference type="Pfam" id="PF07685"/>
    </source>
</evidence>
<evidence type="ECO:0000256" key="3">
    <source>
        <dbReference type="ARBA" id="ARBA00022741"/>
    </source>
</evidence>
<dbReference type="EC" id="6.3.5.11" evidence="9"/>
<dbReference type="Pfam" id="PF01656">
    <property type="entry name" value="CbiA"/>
    <property type="match status" value="1"/>
</dbReference>
<accession>A0A7W8HCN5</accession>
<keyword evidence="6" id="KW-0315">Glutamine amidotransferase</keyword>
<dbReference type="EC" id="6.3.5.9" evidence="9"/>
<evidence type="ECO:0000256" key="1">
    <source>
        <dbReference type="ARBA" id="ARBA00001946"/>
    </source>
</evidence>
<dbReference type="InterPro" id="IPR027417">
    <property type="entry name" value="P-loop_NTPase"/>
</dbReference>
<dbReference type="Proteomes" id="UP000543642">
    <property type="component" value="Unassembled WGS sequence"/>
</dbReference>
<dbReference type="SUPFAM" id="SSF52540">
    <property type="entry name" value="P-loop containing nucleoside triphosphate hydrolases"/>
    <property type="match status" value="1"/>
</dbReference>
<protein>
    <submittedName>
        <fullName evidence="9">Cobyrinic acid a,c-diamide synthase</fullName>
        <ecNumber evidence="9">6.3.5.11</ecNumber>
        <ecNumber evidence="9">6.3.5.9</ecNumber>
    </submittedName>
</protein>
<dbReference type="PROSITE" id="PS51274">
    <property type="entry name" value="GATASE_COBBQ"/>
    <property type="match status" value="1"/>
</dbReference>
<evidence type="ECO:0000313" key="10">
    <source>
        <dbReference type="Proteomes" id="UP000543642"/>
    </source>
</evidence>
<dbReference type="CDD" id="cd03130">
    <property type="entry name" value="GATase1_CobB"/>
    <property type="match status" value="1"/>
</dbReference>
<dbReference type="PANTHER" id="PTHR43873">
    <property type="entry name" value="COBYRINATE A,C-DIAMIDE SYNTHASE"/>
    <property type="match status" value="1"/>
</dbReference>
<dbReference type="InterPro" id="IPR002586">
    <property type="entry name" value="CobQ/CobB/MinD/ParA_Nub-bd_dom"/>
</dbReference>
<keyword evidence="4" id="KW-0067">ATP-binding</keyword>
<keyword evidence="2 9" id="KW-0436">Ligase</keyword>
<dbReference type="GO" id="GO:0005524">
    <property type="term" value="F:ATP binding"/>
    <property type="evidence" value="ECO:0007669"/>
    <property type="project" value="UniProtKB-KW"/>
</dbReference>
<dbReference type="InterPro" id="IPR029062">
    <property type="entry name" value="Class_I_gatase-like"/>
</dbReference>
<dbReference type="AlphaFoldDB" id="A0A7W8HCN5"/>
<dbReference type="GO" id="GO:0043802">
    <property type="term" value="F:hydrogenobyrinic acid a,c-diamide synthase (glutamine-hydrolysing) activity"/>
    <property type="evidence" value="ECO:0007669"/>
    <property type="project" value="UniProtKB-EC"/>
</dbReference>
<sequence>MSQNRVMFAGTGSGCGKTTVTCAIMKALCLSGTEVLPFKCGPDYIDPMFHSHITGRSCTNLDSFFMGEDELCWLMSQKLGMSEKTETPETLSPTDIHEAFRGNGKKIGIVEGVMGLFDGKGMTLTGSSFLVALWTNTPIILVVNARGMSLSLVAMIRGYVDFARKYTEKSLVRGVILNQASPALCAALTPEIEAQTGVKVVGSFQTQAEGTFQSRHLGLVTAGEIKDLDERMKALAVTAQSSIDLSLIKEIASQAAPLPDKQPDFVKKIWHFRKENGGRKIRMGIAMDQAFSFYYNTNLELLEALGVTLVPFSPLKDKSLPENISGLYIGGGYPELFEKELSQNVSLLSQIREKWEKGLCILAECGGFMYLHERMDGWPMAGIIPGSCEMTKKLGPFGYVTLSSRKAGVFGPDGTAFLGHEFHYSRSENPGSDWDVSKTKTRTWQEGFSSPGMYAGYPHLYFYSNVDGIQNFVRKMREIHDIF</sequence>
<dbReference type="NCBIfam" id="TIGR00379">
    <property type="entry name" value="cobB"/>
    <property type="match status" value="1"/>
</dbReference>
<feature type="domain" description="CobB/CobQ-like glutamine amidotransferase" evidence="8">
    <location>
        <begin position="283"/>
        <end position="464"/>
    </location>
</feature>
<proteinExistence type="predicted"/>
<dbReference type="InterPro" id="IPR004484">
    <property type="entry name" value="CbiA/CobB_synth"/>
</dbReference>
<name>A0A7W8HCN5_9FIRM</name>
<keyword evidence="10" id="KW-1185">Reference proteome</keyword>
<dbReference type="GO" id="GO:0042242">
    <property type="term" value="F:cobyrinic acid a,c-diamide synthase activity"/>
    <property type="evidence" value="ECO:0007669"/>
    <property type="project" value="UniProtKB-EC"/>
</dbReference>
<evidence type="ECO:0000259" key="7">
    <source>
        <dbReference type="Pfam" id="PF01656"/>
    </source>
</evidence>
<dbReference type="Gene3D" id="3.40.50.880">
    <property type="match status" value="1"/>
</dbReference>
<comment type="cofactor">
    <cofactor evidence="1">
        <name>Mg(2+)</name>
        <dbReference type="ChEBI" id="CHEBI:18420"/>
    </cofactor>
</comment>
<evidence type="ECO:0000313" key="9">
    <source>
        <dbReference type="EMBL" id="MBB5265933.1"/>
    </source>
</evidence>
<dbReference type="Gene3D" id="3.40.50.300">
    <property type="entry name" value="P-loop containing nucleotide triphosphate hydrolases"/>
    <property type="match status" value="2"/>
</dbReference>
<dbReference type="SUPFAM" id="SSF52317">
    <property type="entry name" value="Class I glutamine amidotransferase-like"/>
    <property type="match status" value="1"/>
</dbReference>
<evidence type="ECO:0000256" key="6">
    <source>
        <dbReference type="ARBA" id="ARBA00022962"/>
    </source>
</evidence>
<comment type="caution">
    <text evidence="9">The sequence shown here is derived from an EMBL/GenBank/DDBJ whole genome shotgun (WGS) entry which is preliminary data.</text>
</comment>
<reference evidence="9 10" key="1">
    <citation type="submission" date="2020-08" db="EMBL/GenBank/DDBJ databases">
        <title>Genomic Encyclopedia of Type Strains, Phase IV (KMG-IV): sequencing the most valuable type-strain genomes for metagenomic binning, comparative biology and taxonomic classification.</title>
        <authorList>
            <person name="Goeker M."/>
        </authorList>
    </citation>
    <scope>NUCLEOTIDE SEQUENCE [LARGE SCALE GENOMIC DNA]</scope>
    <source>
        <strain evidence="9 10">DSM 106146</strain>
    </source>
</reference>
<gene>
    <name evidence="9" type="ORF">HNP82_003084</name>
</gene>
<dbReference type="InterPro" id="IPR011698">
    <property type="entry name" value="GATase_3"/>
</dbReference>
<evidence type="ECO:0000256" key="2">
    <source>
        <dbReference type="ARBA" id="ARBA00022598"/>
    </source>
</evidence>
<dbReference type="NCBIfam" id="NF002204">
    <property type="entry name" value="PRK01077.1"/>
    <property type="match status" value="1"/>
</dbReference>
<feature type="domain" description="CobQ/CobB/MinD/ParA nucleotide binding" evidence="7">
    <location>
        <begin position="6"/>
        <end position="202"/>
    </location>
</feature>
<dbReference type="PANTHER" id="PTHR43873:SF1">
    <property type="entry name" value="COBYRINATE A,C-DIAMIDE SYNTHASE"/>
    <property type="match status" value="1"/>
</dbReference>
<evidence type="ECO:0000256" key="5">
    <source>
        <dbReference type="ARBA" id="ARBA00022842"/>
    </source>
</evidence>
<dbReference type="EMBL" id="JACHFW010000016">
    <property type="protein sequence ID" value="MBB5265933.1"/>
    <property type="molecule type" value="Genomic_DNA"/>
</dbReference>
<keyword evidence="3" id="KW-0547">Nucleotide-binding</keyword>
<keyword evidence="5" id="KW-0460">Magnesium</keyword>